<dbReference type="Proteomes" id="UP000242146">
    <property type="component" value="Unassembled WGS sequence"/>
</dbReference>
<sequence>MVNADSNRWVTVGYARKSPDSTIKVSQRKLLVELMARKLRDKLLCSKVYASYRSRADCPFIDRDSGKMPEMRGVDGDTNDFINFLTKANQNMRIVAIDFAGLSTNLRDIEHLLT</sequence>
<dbReference type="EMBL" id="MCGT01000031">
    <property type="protein sequence ID" value="ORX47979.1"/>
    <property type="molecule type" value="Genomic_DNA"/>
</dbReference>
<dbReference type="AlphaFoldDB" id="A0A1X2G8Q5"/>
<keyword evidence="2" id="KW-1185">Reference proteome</keyword>
<accession>A0A1X2G8Q5</accession>
<evidence type="ECO:0000313" key="1">
    <source>
        <dbReference type="EMBL" id="ORX47979.1"/>
    </source>
</evidence>
<dbReference type="OrthoDB" id="2264060at2759"/>
<organism evidence="1 2">
    <name type="scientific">Hesseltinella vesiculosa</name>
    <dbReference type="NCBI Taxonomy" id="101127"/>
    <lineage>
        <taxon>Eukaryota</taxon>
        <taxon>Fungi</taxon>
        <taxon>Fungi incertae sedis</taxon>
        <taxon>Mucoromycota</taxon>
        <taxon>Mucoromycotina</taxon>
        <taxon>Mucoromycetes</taxon>
        <taxon>Mucorales</taxon>
        <taxon>Cunninghamellaceae</taxon>
        <taxon>Hesseltinella</taxon>
    </lineage>
</organism>
<proteinExistence type="predicted"/>
<gene>
    <name evidence="1" type="ORF">DM01DRAFT_1133978</name>
</gene>
<protein>
    <submittedName>
        <fullName evidence="1">Uncharacterized protein</fullName>
    </submittedName>
</protein>
<evidence type="ECO:0000313" key="2">
    <source>
        <dbReference type="Proteomes" id="UP000242146"/>
    </source>
</evidence>
<name>A0A1X2G8Q5_9FUNG</name>
<reference evidence="1 2" key="1">
    <citation type="submission" date="2016-07" db="EMBL/GenBank/DDBJ databases">
        <title>Pervasive Adenine N6-methylation of Active Genes in Fungi.</title>
        <authorList>
            <consortium name="DOE Joint Genome Institute"/>
            <person name="Mondo S.J."/>
            <person name="Dannebaum R.O."/>
            <person name="Kuo R.C."/>
            <person name="Labutti K."/>
            <person name="Haridas S."/>
            <person name="Kuo A."/>
            <person name="Salamov A."/>
            <person name="Ahrendt S.R."/>
            <person name="Lipzen A."/>
            <person name="Sullivan W."/>
            <person name="Andreopoulos W.B."/>
            <person name="Clum A."/>
            <person name="Lindquist E."/>
            <person name="Daum C."/>
            <person name="Ramamoorthy G.K."/>
            <person name="Gryganskyi A."/>
            <person name="Culley D."/>
            <person name="Magnuson J.K."/>
            <person name="James T.Y."/>
            <person name="O'Malley M.A."/>
            <person name="Stajich J.E."/>
            <person name="Spatafora J.W."/>
            <person name="Visel A."/>
            <person name="Grigoriev I.V."/>
        </authorList>
    </citation>
    <scope>NUCLEOTIDE SEQUENCE [LARGE SCALE GENOMIC DNA]</scope>
    <source>
        <strain evidence="1 2">NRRL 3301</strain>
    </source>
</reference>
<comment type="caution">
    <text evidence="1">The sequence shown here is derived from an EMBL/GenBank/DDBJ whole genome shotgun (WGS) entry which is preliminary data.</text>
</comment>